<dbReference type="EMBL" id="BAABGX010000002">
    <property type="protein sequence ID" value="GAA4311492.1"/>
    <property type="molecule type" value="Genomic_DNA"/>
</dbReference>
<dbReference type="RefSeq" id="WP_345167891.1">
    <property type="nucleotide sequence ID" value="NZ_BAABGX010000002.1"/>
</dbReference>
<accession>A0ABP8FUU3</accession>
<proteinExistence type="predicted"/>
<keyword evidence="1" id="KW-0732">Signal</keyword>
<evidence type="ECO:0000313" key="2">
    <source>
        <dbReference type="EMBL" id="GAA4311492.1"/>
    </source>
</evidence>
<dbReference type="Proteomes" id="UP001501844">
    <property type="component" value="Unassembled WGS sequence"/>
</dbReference>
<feature type="signal peptide" evidence="1">
    <location>
        <begin position="1"/>
        <end position="17"/>
    </location>
</feature>
<gene>
    <name evidence="2" type="ORF">GCM10023183_30230</name>
</gene>
<reference evidence="3" key="1">
    <citation type="journal article" date="2019" name="Int. J. Syst. Evol. Microbiol.">
        <title>The Global Catalogue of Microorganisms (GCM) 10K type strain sequencing project: providing services to taxonomists for standard genome sequencing and annotation.</title>
        <authorList>
            <consortium name="The Broad Institute Genomics Platform"/>
            <consortium name="The Broad Institute Genome Sequencing Center for Infectious Disease"/>
            <person name="Wu L."/>
            <person name="Ma J."/>
        </authorList>
    </citation>
    <scope>NUCLEOTIDE SEQUENCE [LARGE SCALE GENOMIC DNA]</scope>
    <source>
        <strain evidence="3">JCM 17917</strain>
    </source>
</reference>
<evidence type="ECO:0000256" key="1">
    <source>
        <dbReference type="SAM" id="SignalP"/>
    </source>
</evidence>
<comment type="caution">
    <text evidence="2">The sequence shown here is derived from an EMBL/GenBank/DDBJ whole genome shotgun (WGS) entry which is preliminary data.</text>
</comment>
<sequence length="196" mass="22599">MKRLFIILFFFSFNALAQADEARISKIRGNTKIDSQDKAVFNLMEEFYFQVMQSDAGKLGQDTPRKLDNLFRNGRTRNRHLLLMFMVYQNHISQSAAAGKRPDTRIQVELMADLAFEFKNIYNRVPAIIYVYQSEALNASGQKDAATKVIEDGLIEYPDSVSLKIYKYLGSKDEAIKTDLVGNHSNHWMVKQFEIK</sequence>
<keyword evidence="3" id="KW-1185">Reference proteome</keyword>
<name>A0ABP8FUU3_9BACT</name>
<evidence type="ECO:0008006" key="4">
    <source>
        <dbReference type="Google" id="ProtNLM"/>
    </source>
</evidence>
<protein>
    <recommendedName>
        <fullName evidence="4">DUF4919 domain-containing protein</fullName>
    </recommendedName>
</protein>
<organism evidence="2 3">
    <name type="scientific">Nibribacter koreensis</name>
    <dbReference type="NCBI Taxonomy" id="1084519"/>
    <lineage>
        <taxon>Bacteria</taxon>
        <taxon>Pseudomonadati</taxon>
        <taxon>Bacteroidota</taxon>
        <taxon>Cytophagia</taxon>
        <taxon>Cytophagales</taxon>
        <taxon>Hymenobacteraceae</taxon>
        <taxon>Nibribacter</taxon>
    </lineage>
</organism>
<evidence type="ECO:0000313" key="3">
    <source>
        <dbReference type="Proteomes" id="UP001501844"/>
    </source>
</evidence>
<feature type="chain" id="PRO_5046106793" description="DUF4919 domain-containing protein" evidence="1">
    <location>
        <begin position="18"/>
        <end position="196"/>
    </location>
</feature>